<dbReference type="RefSeq" id="WP_107974677.1">
    <property type="nucleotide sequence ID" value="NZ_BMEZ01000003.1"/>
</dbReference>
<protein>
    <submittedName>
        <fullName evidence="6">NlpC/P60 family protein</fullName>
    </submittedName>
</protein>
<gene>
    <name evidence="6" type="ORF">C8N44_10317</name>
</gene>
<evidence type="ECO:0000256" key="4">
    <source>
        <dbReference type="ARBA" id="ARBA00022807"/>
    </source>
</evidence>
<feature type="domain" description="NlpC/P60" evidence="5">
    <location>
        <begin position="151"/>
        <end position="275"/>
    </location>
</feature>
<dbReference type="Pfam" id="PF00877">
    <property type="entry name" value="NLPC_P60"/>
    <property type="match status" value="1"/>
</dbReference>
<comment type="similarity">
    <text evidence="1">Belongs to the peptidase C40 family.</text>
</comment>
<sequence>MSDRRLTPANGRVAAEELRGIVTADRYVTGEAASIAAPVADLCAAPGGARDRQLLAGAEVTLYEVHEGWAFVRAAADGYVGYVAHRHIGPATAPTHVVSTMATHAYVAPDMKSPDLQHLSMGARLTVTGAEGRFLETDRGFVPKSHLRAIEMPEEDPVAVAERLLGVPYLWGGNSALGIDCSGIVQLSLALCGIPAPGDSDMQFRDLGTTLPEGTPPERGDLIFWKGHVGSVADPDTLLHANAHHMRVTYEPLQPAIARIAAQGDGPVTRHARLS</sequence>
<dbReference type="Proteomes" id="UP000244069">
    <property type="component" value="Unassembled WGS sequence"/>
</dbReference>
<dbReference type="GO" id="GO:0006508">
    <property type="term" value="P:proteolysis"/>
    <property type="evidence" value="ECO:0007669"/>
    <property type="project" value="UniProtKB-KW"/>
</dbReference>
<dbReference type="OrthoDB" id="9813368at2"/>
<dbReference type="InterPro" id="IPR038765">
    <property type="entry name" value="Papain-like_cys_pep_sf"/>
</dbReference>
<dbReference type="Pfam" id="PF18348">
    <property type="entry name" value="SH3_16"/>
    <property type="match status" value="1"/>
</dbReference>
<evidence type="ECO:0000256" key="2">
    <source>
        <dbReference type="ARBA" id="ARBA00022670"/>
    </source>
</evidence>
<evidence type="ECO:0000313" key="7">
    <source>
        <dbReference type="Proteomes" id="UP000244069"/>
    </source>
</evidence>
<dbReference type="GO" id="GO:0008234">
    <property type="term" value="F:cysteine-type peptidase activity"/>
    <property type="evidence" value="ECO:0007669"/>
    <property type="project" value="UniProtKB-KW"/>
</dbReference>
<dbReference type="SUPFAM" id="SSF54001">
    <property type="entry name" value="Cysteine proteinases"/>
    <property type="match status" value="1"/>
</dbReference>
<organism evidence="6 7">
    <name type="scientific">Allosediminivita pacifica</name>
    <dbReference type="NCBI Taxonomy" id="1267769"/>
    <lineage>
        <taxon>Bacteria</taxon>
        <taxon>Pseudomonadati</taxon>
        <taxon>Pseudomonadota</taxon>
        <taxon>Alphaproteobacteria</taxon>
        <taxon>Rhodobacterales</taxon>
        <taxon>Paracoccaceae</taxon>
        <taxon>Allosediminivita</taxon>
    </lineage>
</organism>
<keyword evidence="4" id="KW-0788">Thiol protease</keyword>
<evidence type="ECO:0000259" key="5">
    <source>
        <dbReference type="PROSITE" id="PS51935"/>
    </source>
</evidence>
<evidence type="ECO:0000256" key="3">
    <source>
        <dbReference type="ARBA" id="ARBA00022801"/>
    </source>
</evidence>
<dbReference type="Gene3D" id="3.90.1720.10">
    <property type="entry name" value="endopeptidase domain like (from Nostoc punctiforme)"/>
    <property type="match status" value="1"/>
</dbReference>
<keyword evidence="3" id="KW-0378">Hydrolase</keyword>
<comment type="caution">
    <text evidence="6">The sequence shown here is derived from an EMBL/GenBank/DDBJ whole genome shotgun (WGS) entry which is preliminary data.</text>
</comment>
<dbReference type="PANTHER" id="PTHR47359:SF3">
    <property type="entry name" value="NLP_P60 DOMAIN-CONTAINING PROTEIN-RELATED"/>
    <property type="match status" value="1"/>
</dbReference>
<dbReference type="EMBL" id="QBKN01000003">
    <property type="protein sequence ID" value="PTX51274.1"/>
    <property type="molecule type" value="Genomic_DNA"/>
</dbReference>
<dbReference type="AlphaFoldDB" id="A0A2T6B5D7"/>
<name>A0A2T6B5D7_9RHOB</name>
<accession>A0A2T6B5D7</accession>
<dbReference type="InterPro" id="IPR041382">
    <property type="entry name" value="SH3_16"/>
</dbReference>
<dbReference type="PANTHER" id="PTHR47359">
    <property type="entry name" value="PEPTIDOGLYCAN DL-ENDOPEPTIDASE CWLO"/>
    <property type="match status" value="1"/>
</dbReference>
<dbReference type="PROSITE" id="PS51935">
    <property type="entry name" value="NLPC_P60"/>
    <property type="match status" value="1"/>
</dbReference>
<keyword evidence="2" id="KW-0645">Protease</keyword>
<proteinExistence type="inferred from homology"/>
<dbReference type="InterPro" id="IPR000064">
    <property type="entry name" value="NLP_P60_dom"/>
</dbReference>
<evidence type="ECO:0000256" key="1">
    <source>
        <dbReference type="ARBA" id="ARBA00007074"/>
    </source>
</evidence>
<keyword evidence="7" id="KW-1185">Reference proteome</keyword>
<evidence type="ECO:0000313" key="6">
    <source>
        <dbReference type="EMBL" id="PTX51274.1"/>
    </source>
</evidence>
<reference evidence="6 7" key="1">
    <citation type="submission" date="2018-04" db="EMBL/GenBank/DDBJ databases">
        <title>Genomic Encyclopedia of Archaeal and Bacterial Type Strains, Phase II (KMG-II): from individual species to whole genera.</title>
        <authorList>
            <person name="Goeker M."/>
        </authorList>
    </citation>
    <scope>NUCLEOTIDE SEQUENCE [LARGE SCALE GENOMIC DNA]</scope>
    <source>
        <strain evidence="6 7">DSM 29329</strain>
    </source>
</reference>
<dbReference type="InterPro" id="IPR051794">
    <property type="entry name" value="PG_Endopeptidase_C40"/>
</dbReference>